<keyword evidence="3" id="KW-1185">Reference proteome</keyword>
<dbReference type="KEGG" id="cprt:FIC82_007000"/>
<dbReference type="InterPro" id="IPR016181">
    <property type="entry name" value="Acyl_CoA_acyltransferase"/>
</dbReference>
<protein>
    <submittedName>
        <fullName evidence="2">GNAT family N-acetyltransferase</fullName>
    </submittedName>
</protein>
<gene>
    <name evidence="2" type="ORF">FIC82_007000</name>
</gene>
<dbReference type="RefSeq" id="WP_168731579.1">
    <property type="nucleotide sequence ID" value="NZ_CP052757.1"/>
</dbReference>
<reference evidence="2 3" key="1">
    <citation type="journal article" date="2022" name="Int. J. Syst. Evol. Microbiol.">
        <title>Cellulosimicrobium protaetiae sp. nov., isolated from the gut of the larva of Protaetia brevitarsis seulensis.</title>
        <authorList>
            <person name="Le Han H."/>
            <person name="Nguyen T.T.H."/>
            <person name="Li Z."/>
            <person name="Shin N.R."/>
            <person name="Kim S.G."/>
        </authorList>
    </citation>
    <scope>NUCLEOTIDE SEQUENCE [LARGE SCALE GENOMIC DNA]</scope>
    <source>
        <strain evidence="2 3">BI34</strain>
    </source>
</reference>
<proteinExistence type="predicted"/>
<evidence type="ECO:0000313" key="2">
    <source>
        <dbReference type="EMBL" id="QJW35982.1"/>
    </source>
</evidence>
<dbReference type="AlphaFoldDB" id="A0A6M5UE97"/>
<organism evidence="2 3">
    <name type="scientific">Cellulosimicrobium protaetiae</name>
    <dbReference type="NCBI Taxonomy" id="2587808"/>
    <lineage>
        <taxon>Bacteria</taxon>
        <taxon>Bacillati</taxon>
        <taxon>Actinomycetota</taxon>
        <taxon>Actinomycetes</taxon>
        <taxon>Micrococcales</taxon>
        <taxon>Promicromonosporaceae</taxon>
        <taxon>Cellulosimicrobium</taxon>
    </lineage>
</organism>
<dbReference type="InterPro" id="IPR038740">
    <property type="entry name" value="BioF2-like_GNAT_dom"/>
</dbReference>
<evidence type="ECO:0000313" key="3">
    <source>
        <dbReference type="Proteomes" id="UP000451354"/>
    </source>
</evidence>
<name>A0A6M5UE97_9MICO</name>
<evidence type="ECO:0000259" key="1">
    <source>
        <dbReference type="Pfam" id="PF13480"/>
    </source>
</evidence>
<dbReference type="Pfam" id="PF13480">
    <property type="entry name" value="Acetyltransf_6"/>
    <property type="match status" value="1"/>
</dbReference>
<accession>A0A6M5UE97</accession>
<feature type="domain" description="BioF2-like acetyltransferase" evidence="1">
    <location>
        <begin position="180"/>
        <end position="319"/>
    </location>
</feature>
<sequence length="382" mass="41798">MHARTLLLSDVTAEDEARWRGLAARAVEPNPFLDPAFLLTAARWFPATAGIRLVVVEDVDRMLALLPLSVEPRFQGLPLPYATTAGPFLSRRAPLCAPLVDDGSPVDALTALLRYLSERGTGLPGLVELTLLPGTGALHGAILEAARETRTPLLERYRFERASMRPVPEGSSWRDGLSTSRRKKLGRLARNVERELGAPLVAEDRGPDPRALEEFLDLEAAGWKGTTERGGALRVTPNGVEWFTEVADGFRERGLLRIFTLSVGEETLFMSVSLVCGRGVFALMDTYDERFARLSPGVVGRAAEVDHFLADPAGVDVFDQCMHPKHVESSALYPQRRAFVGLLLAPRGVVNRTLVRALPRAAAVRTTLRERLGRRSPGLEAA</sequence>
<dbReference type="EMBL" id="CP052757">
    <property type="protein sequence ID" value="QJW35982.1"/>
    <property type="molecule type" value="Genomic_DNA"/>
</dbReference>
<dbReference type="SUPFAM" id="SSF55729">
    <property type="entry name" value="Acyl-CoA N-acyltransferases (Nat)"/>
    <property type="match status" value="1"/>
</dbReference>
<dbReference type="Proteomes" id="UP000451354">
    <property type="component" value="Chromosome"/>
</dbReference>